<comment type="caution">
    <text evidence="4">The sequence shown here is derived from an EMBL/GenBank/DDBJ whole genome shotgun (WGS) entry which is preliminary data.</text>
</comment>
<dbReference type="SMART" id="SM00164">
    <property type="entry name" value="TBC"/>
    <property type="match status" value="1"/>
</dbReference>
<dbReference type="Gene3D" id="1.10.472.80">
    <property type="entry name" value="Ypt/Rab-GAP domain of gyp1p, domain 3"/>
    <property type="match status" value="1"/>
</dbReference>
<evidence type="ECO:0000313" key="5">
    <source>
        <dbReference type="Proteomes" id="UP001470230"/>
    </source>
</evidence>
<name>A0ABR2H565_9EUKA</name>
<keyword evidence="5" id="KW-1185">Reference proteome</keyword>
<dbReference type="PANTHER" id="PTHR22957">
    <property type="entry name" value="TBC1 DOMAIN FAMILY MEMBER GTPASE-ACTIVATING PROTEIN"/>
    <property type="match status" value="1"/>
</dbReference>
<dbReference type="PANTHER" id="PTHR22957:SF337">
    <property type="entry name" value="TBC1 DOMAIN FAMILY MEMBER 5"/>
    <property type="match status" value="1"/>
</dbReference>
<accession>A0ABR2H565</accession>
<evidence type="ECO:0000313" key="3">
    <source>
        <dbReference type="EMBL" id="KAK8835427.1"/>
    </source>
</evidence>
<dbReference type="PROSITE" id="PS50086">
    <property type="entry name" value="TBC_RABGAP"/>
    <property type="match status" value="1"/>
</dbReference>
<gene>
    <name evidence="3" type="ORF">M9Y10_005494</name>
    <name evidence="4" type="ORF">M9Y10_027531</name>
</gene>
<evidence type="ECO:0000313" key="4">
    <source>
        <dbReference type="EMBL" id="KAK8841328.1"/>
    </source>
</evidence>
<organism evidence="4 5">
    <name type="scientific">Tritrichomonas musculus</name>
    <dbReference type="NCBI Taxonomy" id="1915356"/>
    <lineage>
        <taxon>Eukaryota</taxon>
        <taxon>Metamonada</taxon>
        <taxon>Parabasalia</taxon>
        <taxon>Tritrichomonadida</taxon>
        <taxon>Tritrichomonadidae</taxon>
        <taxon>Tritrichomonas</taxon>
    </lineage>
</organism>
<dbReference type="InterPro" id="IPR000195">
    <property type="entry name" value="Rab-GAP-TBC_dom"/>
</dbReference>
<evidence type="ECO:0000259" key="2">
    <source>
        <dbReference type="PROSITE" id="PS50086"/>
    </source>
</evidence>
<sequence length="471" mass="55304">MSCKQEKHFLSVFPNGTFFKPALDEIIFSEKIENFKIKSAIWKFYLTVFPRISSPSANVSEWSNIIKRSRSIYKKIRNHFIINPDCIKDKEHLGPLSQENPKWNQYFEDEKKMNQIITDTNRLYQEIDFFQNKENIKHINEIIFLHLRRFKLEYKQGYHELCGVAYYVYKNEMKSTYEDYKSDIDNNYGYNFLFSHKDDDIDADVFWTYSTLIEYVKPFYQVSDDIKRPPYCVQISKYILDGLLKKYDLELSSKVKVGDSFTSIIPWTRLFFTRQYDLCDIPSLWTNIFTFFPDIDIICYISISILIVYREKLLACPNETAVLISMMNIHVDHPKEVTSKALHLYRENKSPSKGQKKISCLCEAMCCEIQKVINNIQAVPKSNLISELKKFRDSLNLIVKSDQNVELVMNSDVEMLGSLPVSPPDISNDQEYKDEKVEDADILIDLSNLSLIPQYTNGSDNEYNNDDVNDK</sequence>
<dbReference type="Proteomes" id="UP001470230">
    <property type="component" value="Unassembled WGS sequence"/>
</dbReference>
<dbReference type="SUPFAM" id="SSF47923">
    <property type="entry name" value="Ypt/Rab-GAP domain of gyp1p"/>
    <property type="match status" value="2"/>
</dbReference>
<reference evidence="4 5" key="1">
    <citation type="submission" date="2024-04" db="EMBL/GenBank/DDBJ databases">
        <title>Tritrichomonas musculus Genome.</title>
        <authorList>
            <person name="Alves-Ferreira E."/>
            <person name="Grigg M."/>
            <person name="Lorenzi H."/>
            <person name="Galac M."/>
        </authorList>
    </citation>
    <scope>NUCLEOTIDE SEQUENCE [LARGE SCALE GENOMIC DNA]</scope>
    <source>
        <strain evidence="4 5">EAF2021</strain>
    </source>
</reference>
<dbReference type="Gene3D" id="1.10.8.270">
    <property type="entry name" value="putative rabgap domain of human tbc1 domain family member 14 like domains"/>
    <property type="match status" value="1"/>
</dbReference>
<protein>
    <submittedName>
        <fullName evidence="4">TBC1 domain, member 5</fullName>
    </submittedName>
</protein>
<proteinExistence type="predicted"/>
<keyword evidence="1" id="KW-0343">GTPase activation</keyword>
<dbReference type="Pfam" id="PF00566">
    <property type="entry name" value="RabGAP-TBC"/>
    <property type="match status" value="1"/>
</dbReference>
<dbReference type="InterPro" id="IPR035969">
    <property type="entry name" value="Rab-GAP_TBC_sf"/>
</dbReference>
<evidence type="ECO:0000256" key="1">
    <source>
        <dbReference type="ARBA" id="ARBA00022468"/>
    </source>
</evidence>
<feature type="domain" description="Rab-GAP TBC" evidence="2">
    <location>
        <begin position="32"/>
        <end position="292"/>
    </location>
</feature>
<dbReference type="EMBL" id="JAPFFF010000112">
    <property type="protein sequence ID" value="KAK8835427.1"/>
    <property type="molecule type" value="Genomic_DNA"/>
</dbReference>
<dbReference type="EMBL" id="JAPFFF010000042">
    <property type="protein sequence ID" value="KAK8841328.1"/>
    <property type="molecule type" value="Genomic_DNA"/>
</dbReference>